<dbReference type="Proteomes" id="UP000031135">
    <property type="component" value="Chromosome"/>
</dbReference>
<feature type="transmembrane region" description="Helical" evidence="1">
    <location>
        <begin position="159"/>
        <end position="178"/>
    </location>
</feature>
<gene>
    <name evidence="2" type="primary">kpsS</name>
    <name evidence="2" type="ORF">CSUB8521_0351</name>
</gene>
<dbReference type="Pfam" id="PF05159">
    <property type="entry name" value="Capsule_synth"/>
    <property type="match status" value="1"/>
</dbReference>
<dbReference type="RefSeq" id="WP_039662845.1">
    <property type="nucleotide sequence ID" value="NZ_CP007772.1"/>
</dbReference>
<reference evidence="2 3" key="1">
    <citation type="journal article" date="2014" name="Genome Biol. Evol.">
        <title>Comparative Genomics of the Campylobacter lari Group.</title>
        <authorList>
            <person name="Miller W.G."/>
            <person name="Yee E."/>
            <person name="Chapman M.H."/>
            <person name="Smith T.P."/>
            <person name="Bono J.L."/>
            <person name="Huynh S."/>
            <person name="Parker C.T."/>
            <person name="Vandamme P."/>
            <person name="Luong K."/>
            <person name="Korlach J."/>
        </authorList>
    </citation>
    <scope>NUCLEOTIDE SEQUENCE [LARGE SCALE GENOMIC DNA]</scope>
    <source>
        <strain evidence="2 3">LMG 24374</strain>
    </source>
</reference>
<organism evidence="2 3">
    <name type="scientific">Campylobacter subantarcticus LMG 24374</name>
    <dbReference type="NCBI Taxonomy" id="1388751"/>
    <lineage>
        <taxon>Bacteria</taxon>
        <taxon>Pseudomonadati</taxon>
        <taxon>Campylobacterota</taxon>
        <taxon>Epsilonproteobacteria</taxon>
        <taxon>Campylobacterales</taxon>
        <taxon>Campylobacteraceae</taxon>
        <taxon>Campylobacter</taxon>
    </lineage>
</organism>
<dbReference type="KEGG" id="csm:CSUB8521_0351"/>
<dbReference type="HOGENOM" id="CLU_040135_1_0_7"/>
<accession>A0A0A8H8D4</accession>
<dbReference type="EMBL" id="CP007772">
    <property type="protein sequence ID" value="AJC90237.1"/>
    <property type="molecule type" value="Genomic_DNA"/>
</dbReference>
<name>A0A0A8H8D4_9BACT</name>
<evidence type="ECO:0000313" key="2">
    <source>
        <dbReference type="EMBL" id="AJC90237.1"/>
    </source>
</evidence>
<dbReference type="GO" id="GO:0000271">
    <property type="term" value="P:polysaccharide biosynthetic process"/>
    <property type="evidence" value="ECO:0007669"/>
    <property type="project" value="InterPro"/>
</dbReference>
<dbReference type="AlphaFoldDB" id="A0A0A8H8D4"/>
<dbReference type="CDD" id="cd16441">
    <property type="entry name" value="beta_Kdo_transferase_KpsS"/>
    <property type="match status" value="1"/>
</dbReference>
<keyword evidence="1" id="KW-1133">Transmembrane helix</keyword>
<proteinExistence type="predicted"/>
<sequence length="392" mass="46359">MNLSKKLKKFSGKNVLLLQGPVGSFFRKIATRIPQAKVYKVNFNGGDFFFYPFNSINYTKSLAELEDFYKKLFEEKQIQVVLMYNDCRKVHEIAISVAKQMGIEVWIFEEGYIRPNFITFEKGGVNANSTLPREKEFYLSQKKFDKDFKFKTFSSTFKNMAFASFLYWLFAFLFSWYFNNSLHHRSLKLFDFLPWLCSVYRKNKYKISEKKLNEKILSLKQKYFLAILQVHNDTQLSHHYKKTTEKFIEEVIISFANHAKAKSYLVFKHHPMDRGYRDYTKLIEDLSLKYNVEGRILYVHDLHLPTLLINARGTIVINSTVGLSALYHNSPLKVMGKAFYDIEGLTYQKSLHTFWKECRAYKPDVVLHAKFRNYVIYKTQVNGNFFKNTSLD</sequence>
<keyword evidence="1" id="KW-0812">Transmembrane</keyword>
<keyword evidence="1" id="KW-0472">Membrane</keyword>
<dbReference type="InterPro" id="IPR007833">
    <property type="entry name" value="Capsule_polysaccharide_synth"/>
</dbReference>
<evidence type="ECO:0000256" key="1">
    <source>
        <dbReference type="SAM" id="Phobius"/>
    </source>
</evidence>
<protein>
    <submittedName>
        <fullName evidence="2">Capsular polysaccharide export protein</fullName>
    </submittedName>
</protein>
<dbReference type="GO" id="GO:0015774">
    <property type="term" value="P:polysaccharide transport"/>
    <property type="evidence" value="ECO:0007669"/>
    <property type="project" value="InterPro"/>
</dbReference>
<dbReference type="OrthoDB" id="9794206at2"/>
<evidence type="ECO:0000313" key="3">
    <source>
        <dbReference type="Proteomes" id="UP000031135"/>
    </source>
</evidence>